<organism evidence="2 3">
    <name type="scientific">Candida albicans</name>
    <name type="common">Yeast</name>
    <dbReference type="NCBI Taxonomy" id="5476"/>
    <lineage>
        <taxon>Eukaryota</taxon>
        <taxon>Fungi</taxon>
        <taxon>Dikarya</taxon>
        <taxon>Ascomycota</taxon>
        <taxon>Saccharomycotina</taxon>
        <taxon>Pichiomycetes</taxon>
        <taxon>Debaryomycetaceae</taxon>
        <taxon>Candida/Lodderomyces clade</taxon>
        <taxon>Candida</taxon>
    </lineage>
</organism>
<feature type="domain" description="Transthyretin/hydroxyisourate hydrolase" evidence="1">
    <location>
        <begin position="2"/>
        <end position="80"/>
    </location>
</feature>
<evidence type="ECO:0000259" key="1">
    <source>
        <dbReference type="Pfam" id="PF00576"/>
    </source>
</evidence>
<dbReference type="Gene3D" id="2.60.40.180">
    <property type="entry name" value="Transthyretin/hydroxyisourate hydrolase domain"/>
    <property type="match status" value="1"/>
</dbReference>
<dbReference type="SUPFAM" id="SSF49472">
    <property type="entry name" value="Transthyretin (synonym: prealbumin)"/>
    <property type="match status" value="1"/>
</dbReference>
<dbReference type="Pfam" id="PF00576">
    <property type="entry name" value="Transthyretin"/>
    <property type="match status" value="1"/>
</dbReference>
<reference evidence="2 3" key="1">
    <citation type="submission" date="2020-03" db="EMBL/GenBank/DDBJ databases">
        <title>FDA dAtabase for Regulatory Grade micrObial Sequences (FDA-ARGOS): Supporting development and validation of Infectious Disease Dx tests.</title>
        <authorList>
            <person name="Campos J."/>
            <person name="Goldberg B."/>
            <person name="Tallon L."/>
            <person name="Sadzewicz L."/>
            <person name="Vavikolanu K."/>
            <person name="Mehta A."/>
            <person name="Aluvathingal J."/>
            <person name="Nadendla S."/>
            <person name="Nandy P."/>
            <person name="Geyer C."/>
            <person name="Yan Y."/>
            <person name="Sichtig H."/>
        </authorList>
    </citation>
    <scope>NUCLEOTIDE SEQUENCE [LARGE SCALE GENOMIC DNA]</scope>
    <source>
        <strain evidence="2 3">FDAARGOS_656</strain>
    </source>
</reference>
<sequence>MAKTDNDGRIKQWIINPNGDFQNLGINKNSIYKAKFLTGKYFLLTFFPFVEISFIIDNPPDNHYHIPLLLSNYSYTTYRGS</sequence>
<name>A0A8H6BT86_CANAX</name>
<dbReference type="EMBL" id="JABWAD010000060">
    <property type="protein sequence ID" value="KAF6063794.1"/>
    <property type="molecule type" value="Genomic_DNA"/>
</dbReference>
<dbReference type="GO" id="GO:0006144">
    <property type="term" value="P:purine nucleobase metabolic process"/>
    <property type="evidence" value="ECO:0007669"/>
    <property type="project" value="TreeGrafter"/>
</dbReference>
<accession>A0A8H6BT86</accession>
<dbReference type="InterPro" id="IPR036817">
    <property type="entry name" value="Transthyretin/HIU_hydrolase_sf"/>
</dbReference>
<comment type="caution">
    <text evidence="2">The sequence shown here is derived from an EMBL/GenBank/DDBJ whole genome shotgun (WGS) entry which is preliminary data.</text>
</comment>
<dbReference type="AlphaFoldDB" id="A0A8H6BT86"/>
<gene>
    <name evidence="2" type="ORF">FOB64_005410</name>
</gene>
<proteinExistence type="predicted"/>
<dbReference type="PANTHER" id="PTHR10395">
    <property type="entry name" value="URICASE AND TRANSTHYRETIN-RELATED"/>
    <property type="match status" value="1"/>
</dbReference>
<evidence type="ECO:0000313" key="2">
    <source>
        <dbReference type="EMBL" id="KAF6063794.1"/>
    </source>
</evidence>
<dbReference type="Proteomes" id="UP000536275">
    <property type="component" value="Unassembled WGS sequence"/>
</dbReference>
<protein>
    <submittedName>
        <fullName evidence="2">HIUase/Transthyretin family protein</fullName>
    </submittedName>
</protein>
<evidence type="ECO:0000313" key="3">
    <source>
        <dbReference type="Proteomes" id="UP000536275"/>
    </source>
</evidence>
<dbReference type="InterPro" id="IPR023416">
    <property type="entry name" value="Transthyretin/HIU_hydrolase_d"/>
</dbReference>
<dbReference type="PANTHER" id="PTHR10395:SF7">
    <property type="entry name" value="5-HYDROXYISOURATE HYDROLASE"/>
    <property type="match status" value="1"/>
</dbReference>